<feature type="transmembrane region" description="Helical" evidence="1">
    <location>
        <begin position="195"/>
        <end position="221"/>
    </location>
</feature>
<evidence type="ECO:0000313" key="3">
    <source>
        <dbReference type="RefSeq" id="XP_031555829.1"/>
    </source>
</evidence>
<keyword evidence="2" id="KW-1185">Reference proteome</keyword>
<dbReference type="OrthoDB" id="5997133at2759"/>
<dbReference type="RefSeq" id="XP_031555829.1">
    <property type="nucleotide sequence ID" value="XM_031699969.1"/>
</dbReference>
<keyword evidence="1" id="KW-0472">Membrane</keyword>
<organism evidence="2 3">
    <name type="scientific">Actinia tenebrosa</name>
    <name type="common">Australian red waratah sea anemone</name>
    <dbReference type="NCBI Taxonomy" id="6105"/>
    <lineage>
        <taxon>Eukaryota</taxon>
        <taxon>Metazoa</taxon>
        <taxon>Cnidaria</taxon>
        <taxon>Anthozoa</taxon>
        <taxon>Hexacorallia</taxon>
        <taxon>Actiniaria</taxon>
        <taxon>Actiniidae</taxon>
        <taxon>Actinia</taxon>
    </lineage>
</organism>
<protein>
    <submittedName>
        <fullName evidence="3">Mucin-like protein</fullName>
    </submittedName>
</protein>
<dbReference type="GeneID" id="116292622"/>
<dbReference type="KEGG" id="aten:116292622"/>
<proteinExistence type="predicted"/>
<dbReference type="Proteomes" id="UP000515163">
    <property type="component" value="Unplaced"/>
</dbReference>
<dbReference type="InParanoid" id="A0A6P8HHF1"/>
<keyword evidence="1" id="KW-1133">Transmembrane helix</keyword>
<sequence length="270" mass="30428">MRWEFNCTDPSQLCVNTAGSYKCDCEAGLYWIDNKCRALKKDEPTPTPPPAPTPKTPTDNELENAVIIKLENLTFIQWNKENEDRFKEAVAKAVTEYCAIASHDCGARDPNRVIIYTADQVHLVPDFLKENPNHLAFYVNQPPGVGQPGKSTIEKDTLIKIIESHQDDIGKSLNTRVTDVRPYKEPAPGPKETDYLPIIIGSAVGLVVLLLLILFAVWLLYRSRSKVAATDKGEPLTEKEIKRIKHFPFEELEMQTEIPRANAENRLSIT</sequence>
<dbReference type="Gene3D" id="2.10.25.10">
    <property type="entry name" value="Laminin"/>
    <property type="match status" value="1"/>
</dbReference>
<keyword evidence="1" id="KW-0812">Transmembrane</keyword>
<name>A0A6P8HHF1_ACTTE</name>
<evidence type="ECO:0000313" key="2">
    <source>
        <dbReference type="Proteomes" id="UP000515163"/>
    </source>
</evidence>
<evidence type="ECO:0000256" key="1">
    <source>
        <dbReference type="SAM" id="Phobius"/>
    </source>
</evidence>
<dbReference type="CDD" id="cd00054">
    <property type="entry name" value="EGF_CA"/>
    <property type="match status" value="1"/>
</dbReference>
<reference evidence="3" key="1">
    <citation type="submission" date="2025-08" db="UniProtKB">
        <authorList>
            <consortium name="RefSeq"/>
        </authorList>
    </citation>
    <scope>IDENTIFICATION</scope>
</reference>
<gene>
    <name evidence="3" type="primary">LOC116292622</name>
</gene>
<dbReference type="AlphaFoldDB" id="A0A6P8HHF1"/>
<accession>A0A6P8HHF1</accession>